<keyword evidence="1" id="KW-0812">Transmembrane</keyword>
<organism evidence="2 3">
    <name type="scientific">Fodinibius halophilus</name>
    <dbReference type="NCBI Taxonomy" id="1736908"/>
    <lineage>
        <taxon>Bacteria</taxon>
        <taxon>Pseudomonadati</taxon>
        <taxon>Balneolota</taxon>
        <taxon>Balneolia</taxon>
        <taxon>Balneolales</taxon>
        <taxon>Balneolaceae</taxon>
        <taxon>Fodinibius</taxon>
    </lineage>
</organism>
<dbReference type="NCBIfam" id="NF046080">
    <property type="entry name" value="PID_CTERM"/>
    <property type="match status" value="1"/>
</dbReference>
<evidence type="ECO:0000256" key="1">
    <source>
        <dbReference type="SAM" id="Phobius"/>
    </source>
</evidence>
<comment type="caution">
    <text evidence="2">The sequence shown here is derived from an EMBL/GenBank/DDBJ whole genome shotgun (WGS) entry which is preliminary data.</text>
</comment>
<evidence type="ECO:0000313" key="2">
    <source>
        <dbReference type="EMBL" id="NGP89469.1"/>
    </source>
</evidence>
<feature type="transmembrane region" description="Helical" evidence="1">
    <location>
        <begin position="33"/>
        <end position="52"/>
    </location>
</feature>
<dbReference type="Proteomes" id="UP000479132">
    <property type="component" value="Unassembled WGS sequence"/>
</dbReference>
<dbReference type="InterPro" id="IPR058207">
    <property type="entry name" value="PID_CTERM"/>
</dbReference>
<keyword evidence="1" id="KW-0472">Membrane</keyword>
<keyword evidence="3" id="KW-1185">Reference proteome</keyword>
<reference evidence="2 3" key="1">
    <citation type="submission" date="2020-02" db="EMBL/GenBank/DDBJ databases">
        <title>Aliifodinibius halophilus 2W32, complete genome.</title>
        <authorList>
            <person name="Li Y."/>
            <person name="Wu S."/>
        </authorList>
    </citation>
    <scope>NUCLEOTIDE SEQUENCE [LARGE SCALE GENOMIC DNA]</scope>
    <source>
        <strain evidence="2 3">2W32</strain>
    </source>
</reference>
<accession>A0A6M1T5X7</accession>
<dbReference type="EMBL" id="JAALLS010000020">
    <property type="protein sequence ID" value="NGP89469.1"/>
    <property type="molecule type" value="Genomic_DNA"/>
</dbReference>
<dbReference type="RefSeq" id="WP_165270332.1">
    <property type="nucleotide sequence ID" value="NZ_JAALLS010000020.1"/>
</dbReference>
<protein>
    <submittedName>
        <fullName evidence="2">Uncharacterized protein</fullName>
    </submittedName>
</protein>
<proteinExistence type="predicted"/>
<gene>
    <name evidence="2" type="ORF">G3569_14015</name>
</gene>
<name>A0A6M1T5X7_9BACT</name>
<dbReference type="AlphaFoldDB" id="A0A6M1T5X7"/>
<keyword evidence="1" id="KW-1133">Transmembrane helix</keyword>
<sequence>MKITTILLLTLVIIFITVTLTLAQPGLPGSPEQTPIDGGLGILAALGGSYAIKKLRDKKQD</sequence>
<evidence type="ECO:0000313" key="3">
    <source>
        <dbReference type="Proteomes" id="UP000479132"/>
    </source>
</evidence>